<accession>A0A915DK43</accession>
<organism evidence="1 2">
    <name type="scientific">Ditylenchus dipsaci</name>
    <dbReference type="NCBI Taxonomy" id="166011"/>
    <lineage>
        <taxon>Eukaryota</taxon>
        <taxon>Metazoa</taxon>
        <taxon>Ecdysozoa</taxon>
        <taxon>Nematoda</taxon>
        <taxon>Chromadorea</taxon>
        <taxon>Rhabditida</taxon>
        <taxon>Tylenchina</taxon>
        <taxon>Tylenchomorpha</taxon>
        <taxon>Sphaerularioidea</taxon>
        <taxon>Anguinidae</taxon>
        <taxon>Anguininae</taxon>
        <taxon>Ditylenchus</taxon>
    </lineage>
</organism>
<reference evidence="2" key="1">
    <citation type="submission" date="2022-11" db="UniProtKB">
        <authorList>
            <consortium name="WormBaseParasite"/>
        </authorList>
    </citation>
    <scope>IDENTIFICATION</scope>
</reference>
<name>A0A915DK43_9BILA</name>
<dbReference type="Proteomes" id="UP000887574">
    <property type="component" value="Unplaced"/>
</dbReference>
<keyword evidence="1" id="KW-1185">Reference proteome</keyword>
<sequence>MEYGSNKYACQKGTGGFGTIRRSVPNITSSRHLSESNDGVIPWHSCPPLKTKLLLKLAILHLEGFESRSPKSRACKAILQFLILIEFYSLQENEKKKNIQLLIIDPITSNSFLKLWGQPNPEAKMTHCMEDTDRLACLPKFQRFDESSAARNCIRGKETSGINRRQVTTLIRGLDMTTQEKLDSNKYMSWVGGQVSLQSQSHTGGFNKTRDVVGLSYYAKLMSEKREIRYCYNNGL</sequence>
<protein>
    <submittedName>
        <fullName evidence="2">Uncharacterized protein</fullName>
    </submittedName>
</protein>
<dbReference type="WBParaSite" id="jg20385">
    <property type="protein sequence ID" value="jg20385"/>
    <property type="gene ID" value="jg20385"/>
</dbReference>
<evidence type="ECO:0000313" key="2">
    <source>
        <dbReference type="WBParaSite" id="jg20385"/>
    </source>
</evidence>
<dbReference type="AlphaFoldDB" id="A0A915DK43"/>
<proteinExistence type="predicted"/>
<evidence type="ECO:0000313" key="1">
    <source>
        <dbReference type="Proteomes" id="UP000887574"/>
    </source>
</evidence>